<dbReference type="EMBL" id="KZ110595">
    <property type="protein sequence ID" value="OSX63798.1"/>
    <property type="molecule type" value="Genomic_DNA"/>
</dbReference>
<proteinExistence type="predicted"/>
<name>A0A1X6N5A6_9APHY</name>
<keyword evidence="2" id="KW-1185">Reference proteome</keyword>
<dbReference type="OrthoDB" id="10402527at2759"/>
<reference evidence="1 2" key="1">
    <citation type="submission" date="2017-04" db="EMBL/GenBank/DDBJ databases">
        <title>Genome Sequence of the Model Brown-Rot Fungus Postia placenta SB12.</title>
        <authorList>
            <consortium name="DOE Joint Genome Institute"/>
            <person name="Gaskell J."/>
            <person name="Kersten P."/>
            <person name="Larrondo L.F."/>
            <person name="Canessa P."/>
            <person name="Martinez D."/>
            <person name="Hibbett D."/>
            <person name="Schmoll M."/>
            <person name="Kubicek C.P."/>
            <person name="Martinez A.T."/>
            <person name="Yadav J."/>
            <person name="Master E."/>
            <person name="Magnuson J.K."/>
            <person name="James T."/>
            <person name="Yaver D."/>
            <person name="Berka R."/>
            <person name="Labutti K."/>
            <person name="Lipzen A."/>
            <person name="Aerts A."/>
            <person name="Barry K."/>
            <person name="Henrissat B."/>
            <person name="Blanchette R."/>
            <person name="Grigoriev I."/>
            <person name="Cullen D."/>
        </authorList>
    </citation>
    <scope>NUCLEOTIDE SEQUENCE [LARGE SCALE GENOMIC DNA]</scope>
    <source>
        <strain evidence="1 2">MAD-698-R-SB12</strain>
    </source>
</reference>
<evidence type="ECO:0000313" key="2">
    <source>
        <dbReference type="Proteomes" id="UP000194127"/>
    </source>
</evidence>
<gene>
    <name evidence="1" type="ORF">POSPLADRAFT_1055879</name>
</gene>
<protein>
    <submittedName>
        <fullName evidence="1">Uncharacterized protein</fullName>
    </submittedName>
</protein>
<accession>A0A1X6N5A6</accession>
<sequence>MSYGHPEGTVRFHFYQTFEINPNFLREKTSMIQFKEACLPPENSPKRGGRMTYGHPEGTIRFHFYQTFEINPNFLRKKTSMIRDRIKELGPI</sequence>
<organism evidence="1 2">
    <name type="scientific">Postia placenta MAD-698-R-SB12</name>
    <dbReference type="NCBI Taxonomy" id="670580"/>
    <lineage>
        <taxon>Eukaryota</taxon>
        <taxon>Fungi</taxon>
        <taxon>Dikarya</taxon>
        <taxon>Basidiomycota</taxon>
        <taxon>Agaricomycotina</taxon>
        <taxon>Agaricomycetes</taxon>
        <taxon>Polyporales</taxon>
        <taxon>Adustoporiaceae</taxon>
        <taxon>Rhodonia</taxon>
    </lineage>
</organism>
<dbReference type="GeneID" id="36325652"/>
<dbReference type="Proteomes" id="UP000194127">
    <property type="component" value="Unassembled WGS sequence"/>
</dbReference>
<dbReference type="RefSeq" id="XP_024340592.1">
    <property type="nucleotide sequence ID" value="XM_024480702.1"/>
</dbReference>
<evidence type="ECO:0000313" key="1">
    <source>
        <dbReference type="EMBL" id="OSX63798.1"/>
    </source>
</evidence>
<dbReference type="AlphaFoldDB" id="A0A1X6N5A6"/>